<dbReference type="EMBL" id="MU268088">
    <property type="protein sequence ID" value="KAH7905986.1"/>
    <property type="molecule type" value="Genomic_DNA"/>
</dbReference>
<evidence type="ECO:0000313" key="1">
    <source>
        <dbReference type="EMBL" id="KAH7905986.1"/>
    </source>
</evidence>
<accession>A0ACB7ZYG8</accession>
<name>A0ACB7ZYG8_9AGAM</name>
<organism evidence="1 2">
    <name type="scientific">Hygrophoropsis aurantiaca</name>
    <dbReference type="NCBI Taxonomy" id="72124"/>
    <lineage>
        <taxon>Eukaryota</taxon>
        <taxon>Fungi</taxon>
        <taxon>Dikarya</taxon>
        <taxon>Basidiomycota</taxon>
        <taxon>Agaricomycotina</taxon>
        <taxon>Agaricomycetes</taxon>
        <taxon>Agaricomycetidae</taxon>
        <taxon>Boletales</taxon>
        <taxon>Coniophorineae</taxon>
        <taxon>Hygrophoropsidaceae</taxon>
        <taxon>Hygrophoropsis</taxon>
    </lineage>
</organism>
<sequence>ILKWLAAPDPSVGYNTALEKRCLETGSWFLKGEKFNEWKMKADIPLWISGIPGCGKTVLCSSIVKDVISTQSEAGSAYAYFFFDGRNSREEFQQHHKFIRSLIKQLTSRLRSLPSSLKHIYGTGVYQPSLPELEKTLEEVLDQLSDTFIIIDSLDECSERRNLLRWITNVCQWKTGKLHLLVTSRPEQDIVEKMKTLVHVSMEAKDITEDIKSYVNSEITTDDRL</sequence>
<comment type="caution">
    <text evidence="1">The sequence shown here is derived from an EMBL/GenBank/DDBJ whole genome shotgun (WGS) entry which is preliminary data.</text>
</comment>
<gene>
    <name evidence="1" type="ORF">BJ138DRAFT_973771</name>
</gene>
<reference evidence="1" key="1">
    <citation type="journal article" date="2021" name="New Phytol.">
        <title>Evolutionary innovations through gain and loss of genes in the ectomycorrhizal Boletales.</title>
        <authorList>
            <person name="Wu G."/>
            <person name="Miyauchi S."/>
            <person name="Morin E."/>
            <person name="Kuo A."/>
            <person name="Drula E."/>
            <person name="Varga T."/>
            <person name="Kohler A."/>
            <person name="Feng B."/>
            <person name="Cao Y."/>
            <person name="Lipzen A."/>
            <person name="Daum C."/>
            <person name="Hundley H."/>
            <person name="Pangilinan J."/>
            <person name="Johnson J."/>
            <person name="Barry K."/>
            <person name="LaButti K."/>
            <person name="Ng V."/>
            <person name="Ahrendt S."/>
            <person name="Min B."/>
            <person name="Choi I.G."/>
            <person name="Park H."/>
            <person name="Plett J.M."/>
            <person name="Magnuson J."/>
            <person name="Spatafora J.W."/>
            <person name="Nagy L.G."/>
            <person name="Henrissat B."/>
            <person name="Grigoriev I.V."/>
            <person name="Yang Z.L."/>
            <person name="Xu J."/>
            <person name="Martin F.M."/>
        </authorList>
    </citation>
    <scope>NUCLEOTIDE SEQUENCE</scope>
    <source>
        <strain evidence="1">ATCC 28755</strain>
    </source>
</reference>
<feature type="non-terminal residue" evidence="1">
    <location>
        <position position="1"/>
    </location>
</feature>
<proteinExistence type="predicted"/>
<evidence type="ECO:0000313" key="2">
    <source>
        <dbReference type="Proteomes" id="UP000790377"/>
    </source>
</evidence>
<keyword evidence="2" id="KW-1185">Reference proteome</keyword>
<dbReference type="Proteomes" id="UP000790377">
    <property type="component" value="Unassembled WGS sequence"/>
</dbReference>
<feature type="non-terminal residue" evidence="1">
    <location>
        <position position="225"/>
    </location>
</feature>
<protein>
    <submittedName>
        <fullName evidence="1">Uncharacterized protein</fullName>
    </submittedName>
</protein>